<evidence type="ECO:0000256" key="1">
    <source>
        <dbReference type="SAM" id="SignalP"/>
    </source>
</evidence>
<evidence type="ECO:0000313" key="3">
    <source>
        <dbReference type="Proteomes" id="UP000214689"/>
    </source>
</evidence>
<feature type="chain" id="PRO_5013188832" description="DUF4825 domain-containing protein" evidence="1">
    <location>
        <begin position="26"/>
        <end position="143"/>
    </location>
</feature>
<dbReference type="AlphaFoldDB" id="A0A223AT78"/>
<feature type="signal peptide" evidence="1">
    <location>
        <begin position="1"/>
        <end position="25"/>
    </location>
</feature>
<name>A0A223AT78_9FIRM</name>
<proteinExistence type="predicted"/>
<keyword evidence="3" id="KW-1185">Reference proteome</keyword>
<evidence type="ECO:0000313" key="2">
    <source>
        <dbReference type="EMBL" id="ASS38177.1"/>
    </source>
</evidence>
<protein>
    <recommendedName>
        <fullName evidence="4">DUF4825 domain-containing protein</fullName>
    </recommendedName>
</protein>
<dbReference type="RefSeq" id="WP_094234417.1">
    <property type="nucleotide sequence ID" value="NZ_CP016199.1"/>
</dbReference>
<reference evidence="3" key="1">
    <citation type="submission" date="2016-05" db="EMBL/GenBank/DDBJ databases">
        <authorList>
            <person name="Holder M.E."/>
            <person name="Ajami N.J."/>
            <person name="Petrosino J.F."/>
        </authorList>
    </citation>
    <scope>NUCLEOTIDE SEQUENCE [LARGE SCALE GENOMIC DNA]</scope>
    <source>
        <strain evidence="3">ATCC 700696</strain>
    </source>
</reference>
<accession>A0A223AT78</accession>
<organism evidence="2 3">
    <name type="scientific">Mogibacterium pumilum</name>
    <dbReference type="NCBI Taxonomy" id="86332"/>
    <lineage>
        <taxon>Bacteria</taxon>
        <taxon>Bacillati</taxon>
        <taxon>Bacillota</taxon>
        <taxon>Clostridia</taxon>
        <taxon>Peptostreptococcales</taxon>
        <taxon>Anaerovoracaceae</taxon>
        <taxon>Mogibacterium</taxon>
    </lineage>
</organism>
<evidence type="ECO:0008006" key="4">
    <source>
        <dbReference type="Google" id="ProtNLM"/>
    </source>
</evidence>
<gene>
    <name evidence="2" type="ORF">AXF17_07005</name>
</gene>
<dbReference type="Proteomes" id="UP000214689">
    <property type="component" value="Chromosome"/>
</dbReference>
<dbReference type="EMBL" id="CP016199">
    <property type="protein sequence ID" value="ASS38177.1"/>
    <property type="molecule type" value="Genomic_DNA"/>
</dbReference>
<sequence length="143" mass="16585">MDALKKKKNSIIVLVVISSIFFAFAAKHYHDQYKKEELNVIRKNAEMKLVFDLEVDENDNWSKGRNTDIVIEEFNKKGCKITFQEIQSAKVFYSDIKGNNKALESRKKIFEAIKKYKEVESLGDIGNGALQDYLVSQLDWQTK</sequence>
<keyword evidence="1" id="KW-0732">Signal</keyword>